<comment type="caution">
    <text evidence="5">The sequence shown here is derived from an EMBL/GenBank/DDBJ whole genome shotgun (WGS) entry which is preliminary data.</text>
</comment>
<proteinExistence type="inferred from homology"/>
<dbReference type="InterPro" id="IPR041076">
    <property type="entry name" value="DUF5614"/>
</dbReference>
<name>A0A507E7A2_9FUNG</name>
<evidence type="ECO:0000256" key="1">
    <source>
        <dbReference type="ARBA" id="ARBA00006588"/>
    </source>
</evidence>
<dbReference type="Proteomes" id="UP000318582">
    <property type="component" value="Unassembled WGS sequence"/>
</dbReference>
<feature type="domain" description="DUF1308" evidence="3">
    <location>
        <begin position="276"/>
        <end position="389"/>
    </location>
</feature>
<evidence type="ECO:0000313" key="6">
    <source>
        <dbReference type="Proteomes" id="UP000318582"/>
    </source>
</evidence>
<feature type="domain" description="DUF1308" evidence="3">
    <location>
        <begin position="401"/>
        <end position="483"/>
    </location>
</feature>
<accession>A0A507E7A2</accession>
<protein>
    <recommendedName>
        <fullName evidence="7">DUF1308 domain-containing protein</fullName>
    </recommendedName>
</protein>
<dbReference type="InterPro" id="IPR010733">
    <property type="entry name" value="DUF1308"/>
</dbReference>
<comment type="similarity">
    <text evidence="1">Belongs to the UPF0415 family.</text>
</comment>
<feature type="domain" description="DUF5614" evidence="4">
    <location>
        <begin position="51"/>
        <end position="145"/>
    </location>
</feature>
<keyword evidence="6" id="KW-1185">Reference proteome</keyword>
<evidence type="ECO:0000313" key="5">
    <source>
        <dbReference type="EMBL" id="TPX59939.1"/>
    </source>
</evidence>
<dbReference type="EMBL" id="QEAQ01000020">
    <property type="protein sequence ID" value="TPX59939.1"/>
    <property type="molecule type" value="Genomic_DNA"/>
</dbReference>
<organism evidence="5 6">
    <name type="scientific">Powellomyces hirtus</name>
    <dbReference type="NCBI Taxonomy" id="109895"/>
    <lineage>
        <taxon>Eukaryota</taxon>
        <taxon>Fungi</taxon>
        <taxon>Fungi incertae sedis</taxon>
        <taxon>Chytridiomycota</taxon>
        <taxon>Chytridiomycota incertae sedis</taxon>
        <taxon>Chytridiomycetes</taxon>
        <taxon>Spizellomycetales</taxon>
        <taxon>Powellomycetaceae</taxon>
        <taxon>Powellomyces</taxon>
    </lineage>
</organism>
<dbReference type="Pfam" id="PF07000">
    <property type="entry name" value="DUF1308"/>
    <property type="match status" value="2"/>
</dbReference>
<sequence length="495" mass="55287">MTQEQPDSKRLLSHASKLLACAQSLISNIDVLISKTSTTGRKQVKRPLAAGERNIEGLPKFKTVVKAEEAFLKKLVTNPSTIRGPHVSCSNIPYLSAVFQLACTEEDVTHVFRTFSYSQGGECERVRVDVVAGHGRRWIKVKASALKGFKNELNDYDEDFDESDDKSGEDCTNSNSDEEATGPEIPIYTQAKILLRAAEQNLVHYERPTIEMKFLGADEVDLRILHTLRSMGIVVEARTETKEEIIVSVQPESPAESKVLNSGDRLTVHPNISDDLNLDVTTLITLVTDITHKLNTIPHGALDVPPLQLQQSQEKVDPILPVLHSLLLGRKLFTTRSALRKFLDIVKLLGGPTEWLRARGLIAPGPEADDWLAELDDNELQRQRDVDIRTFNAPFIPPYGRIAVVPDQPSDRFLSMLDKNQDGDTPSLVSKKFQYHHVAVFGTGDKLRATTVTANSWMERALAHQGLRGISLWVHEPRSLVELRVTKFIADQMDK</sequence>
<reference evidence="5 6" key="1">
    <citation type="journal article" date="2019" name="Sci. Rep.">
        <title>Comparative genomics of chytrid fungi reveal insights into the obligate biotrophic and pathogenic lifestyle of Synchytrium endobioticum.</title>
        <authorList>
            <person name="van de Vossenberg B.T.L.H."/>
            <person name="Warris S."/>
            <person name="Nguyen H.D.T."/>
            <person name="van Gent-Pelzer M.P.E."/>
            <person name="Joly D.L."/>
            <person name="van de Geest H.C."/>
            <person name="Bonants P.J.M."/>
            <person name="Smith D.S."/>
            <person name="Levesque C.A."/>
            <person name="van der Lee T.A.J."/>
        </authorList>
    </citation>
    <scope>NUCLEOTIDE SEQUENCE [LARGE SCALE GENOMIC DNA]</scope>
    <source>
        <strain evidence="5 6">CBS 809.83</strain>
    </source>
</reference>
<dbReference type="PANTHER" id="PTHR13379:SF0">
    <property type="entry name" value="UPF0415 PROTEIN C7ORF25"/>
    <property type="match status" value="1"/>
</dbReference>
<evidence type="ECO:0000259" key="4">
    <source>
        <dbReference type="Pfam" id="PF18474"/>
    </source>
</evidence>
<dbReference type="AlphaFoldDB" id="A0A507E7A2"/>
<dbReference type="Pfam" id="PF18474">
    <property type="entry name" value="DUF5614"/>
    <property type="match status" value="1"/>
</dbReference>
<evidence type="ECO:0000259" key="3">
    <source>
        <dbReference type="Pfam" id="PF07000"/>
    </source>
</evidence>
<evidence type="ECO:0000256" key="2">
    <source>
        <dbReference type="SAM" id="MobiDB-lite"/>
    </source>
</evidence>
<gene>
    <name evidence="5" type="ORF">PhCBS80983_g02129</name>
</gene>
<feature type="region of interest" description="Disordered" evidence="2">
    <location>
        <begin position="157"/>
        <end position="183"/>
    </location>
</feature>
<evidence type="ECO:0008006" key="7">
    <source>
        <dbReference type="Google" id="ProtNLM"/>
    </source>
</evidence>
<dbReference type="PANTHER" id="PTHR13379">
    <property type="entry name" value="UNCHARACTERIZED DUF1308"/>
    <property type="match status" value="1"/>
</dbReference>